<dbReference type="PANTHER" id="PTHR40202:SF1">
    <property type="entry name" value="HD DOMAIN-CONTAINING PROTEIN"/>
    <property type="match status" value="1"/>
</dbReference>
<feature type="domain" description="HD" evidence="1">
    <location>
        <begin position="44"/>
        <end position="104"/>
    </location>
</feature>
<organism evidence="2">
    <name type="scientific">freshwater metagenome</name>
    <dbReference type="NCBI Taxonomy" id="449393"/>
    <lineage>
        <taxon>unclassified sequences</taxon>
        <taxon>metagenomes</taxon>
        <taxon>ecological metagenomes</taxon>
    </lineage>
</organism>
<dbReference type="SUPFAM" id="SSF109604">
    <property type="entry name" value="HD-domain/PDEase-like"/>
    <property type="match status" value="1"/>
</dbReference>
<sequence>MDDPRRGARRFTDVDQLVDHLRELGERPSAESDRMTELDHGVQCAAILARTAPDDLELQVAGLVHDLAHPWDGPGQPRHATMGATAVVDVLGPRVAELIRSHVPTKRYLVAVRPDYAASLSPDSVMTLAAQGGPMSADEVAVFERRPDRHAEVLLREADDGAKVPGVEVPGLDHWEPALRTLAARVTRT</sequence>
<dbReference type="AlphaFoldDB" id="A0A6J6F800"/>
<evidence type="ECO:0000259" key="1">
    <source>
        <dbReference type="Pfam" id="PF01966"/>
    </source>
</evidence>
<proteinExistence type="predicted"/>
<reference evidence="2" key="1">
    <citation type="submission" date="2020-05" db="EMBL/GenBank/DDBJ databases">
        <authorList>
            <person name="Chiriac C."/>
            <person name="Salcher M."/>
            <person name="Ghai R."/>
            <person name="Kavagutti S V."/>
        </authorList>
    </citation>
    <scope>NUCLEOTIDE SEQUENCE</scope>
</reference>
<accession>A0A6J6F800</accession>
<name>A0A6J6F800_9ZZZZ</name>
<protein>
    <submittedName>
        <fullName evidence="2">Unannotated protein</fullName>
    </submittedName>
</protein>
<dbReference type="EMBL" id="CAEZSR010000178">
    <property type="protein sequence ID" value="CAB4584696.1"/>
    <property type="molecule type" value="Genomic_DNA"/>
</dbReference>
<gene>
    <name evidence="2" type="ORF">UFOPK1493_03324</name>
</gene>
<dbReference type="InterPro" id="IPR006674">
    <property type="entry name" value="HD_domain"/>
</dbReference>
<dbReference type="InterPro" id="IPR052567">
    <property type="entry name" value="OP_Dioxygenase"/>
</dbReference>
<evidence type="ECO:0000313" key="2">
    <source>
        <dbReference type="EMBL" id="CAB4584696.1"/>
    </source>
</evidence>
<dbReference type="PANTHER" id="PTHR40202">
    <property type="match status" value="1"/>
</dbReference>
<dbReference type="Gene3D" id="1.10.3210.10">
    <property type="entry name" value="Hypothetical protein af1432"/>
    <property type="match status" value="1"/>
</dbReference>
<dbReference type="Pfam" id="PF01966">
    <property type="entry name" value="HD"/>
    <property type="match status" value="1"/>
</dbReference>